<feature type="signal peptide" evidence="1">
    <location>
        <begin position="1"/>
        <end position="23"/>
    </location>
</feature>
<protein>
    <submittedName>
        <fullName evidence="2">Alpha/beta hydrolase</fullName>
    </submittedName>
</protein>
<evidence type="ECO:0000313" key="2">
    <source>
        <dbReference type="EMBL" id="MDZ5470406.1"/>
    </source>
</evidence>
<name>A0ABU5ITF3_9BACI</name>
<feature type="chain" id="PRO_5045529742" evidence="1">
    <location>
        <begin position="24"/>
        <end position="285"/>
    </location>
</feature>
<dbReference type="SUPFAM" id="SSF53474">
    <property type="entry name" value="alpha/beta-Hydrolases"/>
    <property type="match status" value="1"/>
</dbReference>
<comment type="caution">
    <text evidence="2">The sequence shown here is derived from an EMBL/GenBank/DDBJ whole genome shotgun (WGS) entry which is preliminary data.</text>
</comment>
<keyword evidence="1" id="KW-0732">Signal</keyword>
<dbReference type="InterPro" id="IPR029058">
    <property type="entry name" value="AB_hydrolase_fold"/>
</dbReference>
<sequence>MKNLCIFLLSIVLFVSGQTITHAVDTSNPKPTILLHGLNGGSDTYKVMKKSYEDINYAVGEVLVNKNGGIKTTKVAKVTKTIIHGPGNEDGRGVVTPLVVSVVFENNKDSIANQAKWVKKVLTEVKKTYRTNKVDIIAHSMGGLTATKYILDTGGNDIDTLITLDSPILGSKLPSFLNALKIVNRDLRVAIKSAQETFPSLVDLQINSKAIQDLYKRRSKFNKNIKVISWAATKNDFKIINTVSTGSAHGLQHFTKNIKLFVMDTNHSGIHDLPADPLLAYSRGN</sequence>
<dbReference type="Proteomes" id="UP001290455">
    <property type="component" value="Unassembled WGS sequence"/>
</dbReference>
<proteinExistence type="predicted"/>
<dbReference type="RefSeq" id="WP_322444708.1">
    <property type="nucleotide sequence ID" value="NZ_JAXOFX010000001.1"/>
</dbReference>
<evidence type="ECO:0000256" key="1">
    <source>
        <dbReference type="SAM" id="SignalP"/>
    </source>
</evidence>
<keyword evidence="3" id="KW-1185">Reference proteome</keyword>
<dbReference type="EMBL" id="JAXOFX010000001">
    <property type="protein sequence ID" value="MDZ5470406.1"/>
    <property type="molecule type" value="Genomic_DNA"/>
</dbReference>
<reference evidence="2 3" key="1">
    <citation type="submission" date="2023-11" db="EMBL/GenBank/DDBJ databases">
        <title>Bacillus jintuensis, isolated from a mudflat on the Beibu Gulf coast.</title>
        <authorList>
            <person name="Li M."/>
        </authorList>
    </citation>
    <scope>NUCLEOTIDE SEQUENCE [LARGE SCALE GENOMIC DNA]</scope>
    <source>
        <strain evidence="2 3">31A1R</strain>
    </source>
</reference>
<gene>
    <name evidence="2" type="ORF">SM124_01470</name>
</gene>
<dbReference type="Pfam" id="PF06028">
    <property type="entry name" value="DUF915"/>
    <property type="match status" value="1"/>
</dbReference>
<dbReference type="Gene3D" id="3.40.50.1820">
    <property type="entry name" value="alpha/beta hydrolase"/>
    <property type="match status" value="1"/>
</dbReference>
<keyword evidence="2" id="KW-0378">Hydrolase</keyword>
<dbReference type="InterPro" id="IPR010315">
    <property type="entry name" value="DUF915_hydro-like"/>
</dbReference>
<organism evidence="2 3">
    <name type="scientific">Robertmurraya mangrovi</name>
    <dbReference type="NCBI Taxonomy" id="3098077"/>
    <lineage>
        <taxon>Bacteria</taxon>
        <taxon>Bacillati</taxon>
        <taxon>Bacillota</taxon>
        <taxon>Bacilli</taxon>
        <taxon>Bacillales</taxon>
        <taxon>Bacillaceae</taxon>
        <taxon>Robertmurraya</taxon>
    </lineage>
</organism>
<accession>A0ABU5ITF3</accession>
<evidence type="ECO:0000313" key="3">
    <source>
        <dbReference type="Proteomes" id="UP001290455"/>
    </source>
</evidence>
<dbReference type="GO" id="GO:0016787">
    <property type="term" value="F:hydrolase activity"/>
    <property type="evidence" value="ECO:0007669"/>
    <property type="project" value="UniProtKB-KW"/>
</dbReference>